<name>A0ACB8EXK0_9SAUR</name>
<proteinExistence type="predicted"/>
<accession>A0ACB8EXK0</accession>
<evidence type="ECO:0000313" key="1">
    <source>
        <dbReference type="EMBL" id="KAH7997409.1"/>
    </source>
</evidence>
<organism evidence="1 2">
    <name type="scientific">Sphaerodactylus townsendi</name>
    <dbReference type="NCBI Taxonomy" id="933632"/>
    <lineage>
        <taxon>Eukaryota</taxon>
        <taxon>Metazoa</taxon>
        <taxon>Chordata</taxon>
        <taxon>Craniata</taxon>
        <taxon>Vertebrata</taxon>
        <taxon>Euteleostomi</taxon>
        <taxon>Lepidosauria</taxon>
        <taxon>Squamata</taxon>
        <taxon>Bifurcata</taxon>
        <taxon>Gekkota</taxon>
        <taxon>Sphaerodactylidae</taxon>
        <taxon>Sphaerodactylus</taxon>
    </lineage>
</organism>
<reference evidence="1" key="1">
    <citation type="submission" date="2021-08" db="EMBL/GenBank/DDBJ databases">
        <title>The first chromosome-level gecko genome reveals the dynamic sex chromosomes of Neotropical dwarf geckos (Sphaerodactylidae: Sphaerodactylus).</title>
        <authorList>
            <person name="Pinto B.J."/>
            <person name="Keating S.E."/>
            <person name="Gamble T."/>
        </authorList>
    </citation>
    <scope>NUCLEOTIDE SEQUENCE</scope>
    <source>
        <strain evidence="1">TG3544</strain>
    </source>
</reference>
<evidence type="ECO:0000313" key="2">
    <source>
        <dbReference type="Proteomes" id="UP000827872"/>
    </source>
</evidence>
<dbReference type="Proteomes" id="UP000827872">
    <property type="component" value="Linkage Group LG15"/>
</dbReference>
<protein>
    <submittedName>
        <fullName evidence="1">Uncharacterized protein</fullName>
    </submittedName>
</protein>
<keyword evidence="2" id="KW-1185">Reference proteome</keyword>
<comment type="caution">
    <text evidence="1">The sequence shown here is derived from an EMBL/GenBank/DDBJ whole genome shotgun (WGS) entry which is preliminary data.</text>
</comment>
<sequence length="126" mass="13767">MMLSWGGGGVGGGKLTLVLPPPPLAQLIWILLKDISDVSPSPKKVFLAGQNMRRGVPQAPPEVSKEKPTSLPRKGLCSLPYHAVPLCLRATEEQRPAFVSSWSTPEEGVAYPWGHTWQQPQLELFT</sequence>
<gene>
    <name evidence="1" type="ORF">K3G42_015251</name>
</gene>
<dbReference type="EMBL" id="CM037628">
    <property type="protein sequence ID" value="KAH7997409.1"/>
    <property type="molecule type" value="Genomic_DNA"/>
</dbReference>